<dbReference type="Proteomes" id="UP000192761">
    <property type="component" value="Unassembled WGS sequence"/>
</dbReference>
<dbReference type="AlphaFoldDB" id="A0A1W1X2W0"/>
<protein>
    <submittedName>
        <fullName evidence="1">Uncharacterized protein</fullName>
    </submittedName>
</protein>
<gene>
    <name evidence="1" type="ORF">SAMN02745857_00494</name>
</gene>
<sequence length="100" mass="11425">MAVQLLSLGAIGVRLMDRILTARATFPDELADHIVDEINCYLPRAGDREQALLFHLACDIYEALDENFERVDSRETRKTVLGIMNVLIERARVVARQDFH</sequence>
<organism evidence="1 2">
    <name type="scientific">Andreprevotia lacus DSM 23236</name>
    <dbReference type="NCBI Taxonomy" id="1121001"/>
    <lineage>
        <taxon>Bacteria</taxon>
        <taxon>Pseudomonadati</taxon>
        <taxon>Pseudomonadota</taxon>
        <taxon>Betaproteobacteria</taxon>
        <taxon>Neisseriales</taxon>
        <taxon>Chitinibacteraceae</taxon>
        <taxon>Andreprevotia</taxon>
    </lineage>
</organism>
<evidence type="ECO:0000313" key="1">
    <source>
        <dbReference type="EMBL" id="SMC18163.1"/>
    </source>
</evidence>
<dbReference type="OrthoDB" id="8591790at2"/>
<keyword evidence="2" id="KW-1185">Reference proteome</keyword>
<reference evidence="1 2" key="1">
    <citation type="submission" date="2017-04" db="EMBL/GenBank/DDBJ databases">
        <authorList>
            <person name="Afonso C.L."/>
            <person name="Miller P.J."/>
            <person name="Scott M.A."/>
            <person name="Spackman E."/>
            <person name="Goraichik I."/>
            <person name="Dimitrov K.M."/>
            <person name="Suarez D.L."/>
            <person name="Swayne D.E."/>
        </authorList>
    </citation>
    <scope>NUCLEOTIDE SEQUENCE [LARGE SCALE GENOMIC DNA]</scope>
    <source>
        <strain evidence="1 2">DSM 23236</strain>
    </source>
</reference>
<evidence type="ECO:0000313" key="2">
    <source>
        <dbReference type="Proteomes" id="UP000192761"/>
    </source>
</evidence>
<dbReference type="EMBL" id="FWXD01000002">
    <property type="protein sequence ID" value="SMC18163.1"/>
    <property type="molecule type" value="Genomic_DNA"/>
</dbReference>
<dbReference type="RefSeq" id="WP_084088959.1">
    <property type="nucleotide sequence ID" value="NZ_FWXD01000002.1"/>
</dbReference>
<proteinExistence type="predicted"/>
<accession>A0A1W1X2W0</accession>
<name>A0A1W1X2W0_9NEIS</name>